<evidence type="ECO:0000313" key="4">
    <source>
        <dbReference type="Proteomes" id="UP001189429"/>
    </source>
</evidence>
<feature type="transmembrane region" description="Helical" evidence="2">
    <location>
        <begin position="121"/>
        <end position="140"/>
    </location>
</feature>
<feature type="transmembrane region" description="Helical" evidence="2">
    <location>
        <begin position="12"/>
        <end position="31"/>
    </location>
</feature>
<dbReference type="EMBL" id="CAUYUJ010016780">
    <property type="protein sequence ID" value="CAK0868771.1"/>
    <property type="molecule type" value="Genomic_DNA"/>
</dbReference>
<keyword evidence="4" id="KW-1185">Reference proteome</keyword>
<keyword evidence="2" id="KW-0472">Membrane</keyword>
<feature type="transmembrane region" description="Helical" evidence="2">
    <location>
        <begin position="92"/>
        <end position="109"/>
    </location>
</feature>
<accession>A0ABN9VBB9</accession>
<feature type="transmembrane region" description="Helical" evidence="2">
    <location>
        <begin position="171"/>
        <end position="189"/>
    </location>
</feature>
<keyword evidence="2" id="KW-0812">Transmembrane</keyword>
<organism evidence="3 4">
    <name type="scientific">Prorocentrum cordatum</name>
    <dbReference type="NCBI Taxonomy" id="2364126"/>
    <lineage>
        <taxon>Eukaryota</taxon>
        <taxon>Sar</taxon>
        <taxon>Alveolata</taxon>
        <taxon>Dinophyceae</taxon>
        <taxon>Prorocentrales</taxon>
        <taxon>Prorocentraceae</taxon>
        <taxon>Prorocentrum</taxon>
    </lineage>
</organism>
<feature type="transmembrane region" description="Helical" evidence="2">
    <location>
        <begin position="227"/>
        <end position="249"/>
    </location>
</feature>
<evidence type="ECO:0000256" key="2">
    <source>
        <dbReference type="SAM" id="Phobius"/>
    </source>
</evidence>
<reference evidence="3" key="1">
    <citation type="submission" date="2023-10" db="EMBL/GenBank/DDBJ databases">
        <authorList>
            <person name="Chen Y."/>
            <person name="Shah S."/>
            <person name="Dougan E. K."/>
            <person name="Thang M."/>
            <person name="Chan C."/>
        </authorList>
    </citation>
    <scope>NUCLEOTIDE SEQUENCE [LARGE SCALE GENOMIC DNA]</scope>
</reference>
<dbReference type="PROSITE" id="PS51257">
    <property type="entry name" value="PROKAR_LIPOPROTEIN"/>
    <property type="match status" value="1"/>
</dbReference>
<evidence type="ECO:0008006" key="5">
    <source>
        <dbReference type="Google" id="ProtNLM"/>
    </source>
</evidence>
<gene>
    <name evidence="3" type="ORF">PCOR1329_LOCUS55319</name>
</gene>
<sequence length="600" mass="66150">MEVFSPREDIDVALFAAGCTYLLLGACVALWRGSRFASSGALVKGLLQHLVVPLRQARGKLQQGGEHKAMNSVVQQADGEFHRRKLEQSVKGLPLAQCIGMIIILALWFGGTVPTSFAQKFSSLAMATMVLVIWIAPSVVTARSADWIYSFMMAFSSVNMSPIAVPADAVLSYALGTWVVSLTISYLHLKPWLNAFWIAIINAMACLTLAVGQRSGGPCANSHTFRVAAQLSVISFVSVLCLIFVNWLLKQLTRLELEAQSSRSALAAAQSVLRSVCDVVVVVDDELRLEEDSAELRNMLFLSKTRQLQQEDLRSFLASAEDCAKFSEQVRNATSSGQNGGEPSRLSIAFHVSMKDSAGITLEVEVFVVQFLSRAGKKAYLVGIREQSDSFPPLELRRSQGGPGSFGREPRRRSSPHALAPSFTSGAPRNQGDAAFSSSSSSEHLEEGKTSAWIDLLSDEWSIVDATDTFKMCMGLAEDELELLPLVRSDQRERLIDFAQTAHFDSTDHAAPAILQEPIFLRTAHMRRLKLCVCATLHLDWLRPPCPTQQSAEVLRISLEDIKFSRGSRWGKARRAQTRDWPQLVAARREMSDCRATRFP</sequence>
<comment type="caution">
    <text evidence="3">The sequence shown here is derived from an EMBL/GenBank/DDBJ whole genome shotgun (WGS) entry which is preliminary data.</text>
</comment>
<protein>
    <recommendedName>
        <fullName evidence="5">PAS domain-containing protein</fullName>
    </recommendedName>
</protein>
<feature type="region of interest" description="Disordered" evidence="1">
    <location>
        <begin position="392"/>
        <end position="443"/>
    </location>
</feature>
<name>A0ABN9VBB9_9DINO</name>
<proteinExistence type="predicted"/>
<keyword evidence="2" id="KW-1133">Transmembrane helix</keyword>
<evidence type="ECO:0000256" key="1">
    <source>
        <dbReference type="SAM" id="MobiDB-lite"/>
    </source>
</evidence>
<evidence type="ECO:0000313" key="3">
    <source>
        <dbReference type="EMBL" id="CAK0868771.1"/>
    </source>
</evidence>
<feature type="transmembrane region" description="Helical" evidence="2">
    <location>
        <begin position="196"/>
        <end position="215"/>
    </location>
</feature>
<dbReference type="Proteomes" id="UP001189429">
    <property type="component" value="Unassembled WGS sequence"/>
</dbReference>